<feature type="transmembrane region" description="Helical" evidence="10">
    <location>
        <begin position="143"/>
        <end position="160"/>
    </location>
</feature>
<feature type="transmembrane region" description="Helical" evidence="10">
    <location>
        <begin position="270"/>
        <end position="289"/>
    </location>
</feature>
<accession>A0AAV5VWP2</accession>
<evidence type="ECO:0000256" key="3">
    <source>
        <dbReference type="ARBA" id="ARBA00022448"/>
    </source>
</evidence>
<reference evidence="11" key="1">
    <citation type="submission" date="2023-10" db="EMBL/GenBank/DDBJ databases">
        <title>Genome assembly of Pristionchus species.</title>
        <authorList>
            <person name="Yoshida K."/>
            <person name="Sommer R.J."/>
        </authorList>
    </citation>
    <scope>NUCLEOTIDE SEQUENCE</scope>
    <source>
        <strain evidence="11">RS5133</strain>
    </source>
</reference>
<keyword evidence="8 10" id="KW-0472">Membrane</keyword>
<proteinExistence type="inferred from homology"/>
<gene>
    <name evidence="11" type="ORF">PFISCL1PPCAC_15508</name>
</gene>
<feature type="region of interest" description="Disordered" evidence="9">
    <location>
        <begin position="407"/>
        <end position="431"/>
    </location>
</feature>
<evidence type="ECO:0000256" key="6">
    <source>
        <dbReference type="ARBA" id="ARBA00022989"/>
    </source>
</evidence>
<evidence type="ECO:0000256" key="8">
    <source>
        <dbReference type="ARBA" id="ARBA00023136"/>
    </source>
</evidence>
<keyword evidence="6 10" id="KW-1133">Transmembrane helix</keyword>
<dbReference type="PANTHER" id="PTHR10231">
    <property type="entry name" value="NUCLEOTIDE-SUGAR TRANSMEMBRANE TRANSPORTER"/>
    <property type="match status" value="1"/>
</dbReference>
<evidence type="ECO:0000256" key="7">
    <source>
        <dbReference type="ARBA" id="ARBA00023034"/>
    </source>
</evidence>
<feature type="transmembrane region" description="Helical" evidence="10">
    <location>
        <begin position="369"/>
        <end position="388"/>
    </location>
</feature>
<dbReference type="InterPro" id="IPR007271">
    <property type="entry name" value="Nuc_sug_transpt"/>
</dbReference>
<dbReference type="Proteomes" id="UP001432322">
    <property type="component" value="Unassembled WGS sequence"/>
</dbReference>
<keyword evidence="5 10" id="KW-0812">Transmembrane</keyword>
<dbReference type="SUPFAM" id="SSF103481">
    <property type="entry name" value="Multidrug resistance efflux transporter EmrE"/>
    <property type="match status" value="1"/>
</dbReference>
<dbReference type="NCBIfam" id="TIGR00803">
    <property type="entry name" value="nst"/>
    <property type="match status" value="2"/>
</dbReference>
<evidence type="ECO:0000256" key="9">
    <source>
        <dbReference type="SAM" id="MobiDB-lite"/>
    </source>
</evidence>
<evidence type="ECO:0000256" key="5">
    <source>
        <dbReference type="ARBA" id="ARBA00022692"/>
    </source>
</evidence>
<feature type="transmembrane region" description="Helical" evidence="10">
    <location>
        <begin position="91"/>
        <end position="109"/>
    </location>
</feature>
<keyword evidence="7" id="KW-0333">Golgi apparatus</keyword>
<keyword evidence="4" id="KW-0762">Sugar transport</keyword>
<feature type="transmembrane region" description="Helical" evidence="10">
    <location>
        <begin position="53"/>
        <end position="70"/>
    </location>
</feature>
<feature type="transmembrane region" description="Helical" evidence="10">
    <location>
        <begin position="316"/>
        <end position="336"/>
    </location>
</feature>
<evidence type="ECO:0000313" key="12">
    <source>
        <dbReference type="Proteomes" id="UP001432322"/>
    </source>
</evidence>
<feature type="transmembrane region" description="Helical" evidence="10">
    <location>
        <begin position="115"/>
        <end position="136"/>
    </location>
</feature>
<evidence type="ECO:0000256" key="4">
    <source>
        <dbReference type="ARBA" id="ARBA00022597"/>
    </source>
</evidence>
<dbReference type="PIRSF" id="PIRSF005799">
    <property type="entry name" value="UDP-gal_transpt"/>
    <property type="match status" value="1"/>
</dbReference>
<evidence type="ECO:0000256" key="10">
    <source>
        <dbReference type="SAM" id="Phobius"/>
    </source>
</evidence>
<keyword evidence="12" id="KW-1185">Reference proteome</keyword>
<comment type="similarity">
    <text evidence="2">Belongs to the nucleotide-sugar transporter family. SLC35A subfamily.</text>
</comment>
<dbReference type="GO" id="GO:0015165">
    <property type="term" value="F:pyrimidine nucleotide-sugar transmembrane transporter activity"/>
    <property type="evidence" value="ECO:0007669"/>
    <property type="project" value="InterPro"/>
</dbReference>
<comment type="caution">
    <text evidence="11">The sequence shown here is derived from an EMBL/GenBank/DDBJ whole genome shotgun (WGS) entry which is preliminary data.</text>
</comment>
<evidence type="ECO:0000256" key="1">
    <source>
        <dbReference type="ARBA" id="ARBA00004653"/>
    </source>
</evidence>
<feature type="transmembrane region" description="Helical" evidence="10">
    <location>
        <begin position="238"/>
        <end position="258"/>
    </location>
</feature>
<feature type="transmembrane region" description="Helical" evidence="10">
    <location>
        <begin position="343"/>
        <end position="363"/>
    </location>
</feature>
<sequence>MASKDTIDKTIKYSSLAVLVVQNTSLVLFMKYAMASKDRPKFIKAISVFYGEMFKFLASLVLCCFSHRSLRRGLADLYAECIHKKKDFAKVLIPAVIYTVQNILLYVAVENLPAATFMVTYQLKILTTALFTVIVLKRKLSREQWMALLFLFGGVAIVQYDQKMSENRETAEIAAHKAFFNSTEDPVSHNAHELEKAFSILMGGELNSSVSSSLSSLSPLSSLPSSTPFPPTDRENSILGFVSVLIACVLSGFAGIYFEKILKGSSVSIWVRNFQLAGPSIVFALLFAFGKDNKLIFKDGYNPSPVFSNMMQGFDWAVWFTVAISALGGLIVAVVIKFADNILKAFATSFAIVFNCVLSYFLFSFRPSMLFVIGACMVIGAVFGYSIYPFRPSHKPLATVEEGKGMEMKDIKGDEPTENNEEYKPLNCSEN</sequence>
<dbReference type="AlphaFoldDB" id="A0AAV5VWP2"/>
<feature type="transmembrane region" description="Helical" evidence="10">
    <location>
        <begin position="12"/>
        <end position="33"/>
    </location>
</feature>
<evidence type="ECO:0000313" key="11">
    <source>
        <dbReference type="EMBL" id="GMT24211.1"/>
    </source>
</evidence>
<name>A0AAV5VWP2_9BILA</name>
<comment type="subcellular location">
    <subcellularLocation>
        <location evidence="1">Golgi apparatus membrane</location>
        <topology evidence="1">Multi-pass membrane protein</topology>
    </subcellularLocation>
</comment>
<dbReference type="FunFam" id="1.10.3730.20:FF:000037">
    <property type="entry name" value="Nucleotide Sugar TransPorter family"/>
    <property type="match status" value="1"/>
</dbReference>
<evidence type="ECO:0000256" key="2">
    <source>
        <dbReference type="ARBA" id="ARBA00009976"/>
    </source>
</evidence>
<protein>
    <submittedName>
        <fullName evidence="11">Uncharacterized protein</fullName>
    </submittedName>
</protein>
<dbReference type="InterPro" id="IPR037185">
    <property type="entry name" value="EmrE-like"/>
</dbReference>
<dbReference type="EMBL" id="BTSY01000004">
    <property type="protein sequence ID" value="GMT24211.1"/>
    <property type="molecule type" value="Genomic_DNA"/>
</dbReference>
<dbReference type="Pfam" id="PF04142">
    <property type="entry name" value="Nuc_sug_transp"/>
    <property type="match status" value="1"/>
</dbReference>
<organism evidence="11 12">
    <name type="scientific">Pristionchus fissidentatus</name>
    <dbReference type="NCBI Taxonomy" id="1538716"/>
    <lineage>
        <taxon>Eukaryota</taxon>
        <taxon>Metazoa</taxon>
        <taxon>Ecdysozoa</taxon>
        <taxon>Nematoda</taxon>
        <taxon>Chromadorea</taxon>
        <taxon>Rhabditida</taxon>
        <taxon>Rhabditina</taxon>
        <taxon>Diplogasteromorpha</taxon>
        <taxon>Diplogasteroidea</taxon>
        <taxon>Neodiplogasteridae</taxon>
        <taxon>Pristionchus</taxon>
    </lineage>
</organism>
<keyword evidence="3" id="KW-0813">Transport</keyword>
<dbReference type="GO" id="GO:0000139">
    <property type="term" value="C:Golgi membrane"/>
    <property type="evidence" value="ECO:0007669"/>
    <property type="project" value="UniProtKB-SubCell"/>
</dbReference>